<dbReference type="Gene3D" id="3.90.1150.170">
    <property type="match status" value="1"/>
</dbReference>
<keyword evidence="11" id="KW-1185">Reference proteome</keyword>
<dbReference type="InterPro" id="IPR011989">
    <property type="entry name" value="ARM-like"/>
</dbReference>
<dbReference type="Pfam" id="PF00282">
    <property type="entry name" value="Pyridoxal_deC"/>
    <property type="match status" value="1"/>
</dbReference>
<feature type="region of interest" description="Disordered" evidence="9">
    <location>
        <begin position="443"/>
        <end position="470"/>
    </location>
</feature>
<dbReference type="PROSITE" id="PS00392">
    <property type="entry name" value="DDC_GAD_HDC_YDC"/>
    <property type="match status" value="1"/>
</dbReference>
<comment type="caution">
    <text evidence="10">The sequence shown here is derived from an EMBL/GenBank/DDBJ whole genome shotgun (WGS) entry which is preliminary data.</text>
</comment>
<dbReference type="InterPro" id="IPR021115">
    <property type="entry name" value="Pyridoxal-P_BS"/>
</dbReference>
<dbReference type="GO" id="GO:0005737">
    <property type="term" value="C:cytoplasm"/>
    <property type="evidence" value="ECO:0007669"/>
    <property type="project" value="TreeGrafter"/>
</dbReference>
<dbReference type="SUPFAM" id="SSF48371">
    <property type="entry name" value="ARM repeat"/>
    <property type="match status" value="1"/>
</dbReference>
<evidence type="ECO:0000256" key="8">
    <source>
        <dbReference type="PIRSR" id="PIRSR602129-50"/>
    </source>
</evidence>
<dbReference type="InterPro" id="IPR015421">
    <property type="entry name" value="PyrdxlP-dep_Trfase_major"/>
</dbReference>
<dbReference type="InterPro" id="IPR015424">
    <property type="entry name" value="PyrdxlP-dep_Trfase"/>
</dbReference>
<dbReference type="SMART" id="SM00025">
    <property type="entry name" value="Pumilio"/>
    <property type="match status" value="6"/>
</dbReference>
<dbReference type="Proteomes" id="UP000799772">
    <property type="component" value="Unassembled WGS sequence"/>
</dbReference>
<comment type="cofactor">
    <cofactor evidence="1 8">
        <name>pyridoxal 5'-phosphate</name>
        <dbReference type="ChEBI" id="CHEBI:597326"/>
    </cofactor>
</comment>
<evidence type="ECO:0000256" key="9">
    <source>
        <dbReference type="SAM" id="MobiDB-lite"/>
    </source>
</evidence>
<evidence type="ECO:0000313" key="11">
    <source>
        <dbReference type="Proteomes" id="UP000799772"/>
    </source>
</evidence>
<sequence length="1175" mass="129826">MPRERKKRGPLYDEHDASAPNRPLGPAETPFYGLLDEEEQEYFKRADDLLELNQFEGPEERGVFLANVYREAEGKELRLANSQSSSRLLERLILLSSPGQLKGLFQKFSGHFLHLVQHRFASHCCEALFIQSAPLVSQELTSGGPIIQDNGDPNQVVESMENLFLHTINELEGYVGYLMTDKFASHTLRVLLVVLSGQSLTPTSRKKVQSKKKEHISVNGIDTHQELILEQRVVPDSFYTALEKLINECVSGLETTYLRALATHQVGNPVLQLLLQMELSHFGKQRAKDETSLIRKLLPDDPITAESESATFINGLIYDPIGSRLLEAIVEHAPGKLFKNLYRQFFKERLPTLARNEIASYVVCKIVERLGKDDLQEAVDAMIPQISNLVEKNRTAPVKTLIERCGVRGIETSPLASAIGAAYTGPNGFDIARLLRLADSRHASEASGVGPPSPTTASSKSIPTPQSASEKVHSSLLAQTMLTIPGSLSELIFTGMLRLPPTLSLKAAHDPSSSRVIQAALTSPFATVIFRRKLIQNFYGQIGAMALDPSASRVIDAIWNGTGGLAFIRERIAEELAENEASLRESGVGRHVWRRWEMDLWRRRRGEWVAKCRESAGSEGFIGFPEDGFGVGSPAPASSAAKAGRAGEVVGGKKKTPIELAREKHAAQKARDAKDKENKEKKKRRENEIIPFIRAADNDAESKSSGHGLAIAGNAPRTALVEYHPPQKLQNILRDELELPEYGVGKVGLLRTVRSVLQYSVNTWDQGFMDKLYASTNAVGLLSELLLAVLNTNVHVFTVSPVLTLVEKSTTRHLASLFGFTGPHAGGISQPGGSASNQSSIVIARNVMFPETKDEGNGDRRFVLFTSAHGHYSVEKAAQMFGFGSRAVVAVEVDEHGRMRAEKLDEAIEKAKSEGKTPFYVNATAGTTVMGSFDPFDDIADVCEKHGLWMHVDGSWGGPVVFSQRLAFEEGRLKGVQRADSIAVTPHKMLGVPLTCSFLLGKDMRQFWRAMTLPAGYLFHNTNNEPSFDDIYDLADLTPQCGRKGESLKMFLGWTYYGARYYRDMIEGAFDRANYLHDLLEKHGNFVIVSRRLLPCLQVCFYWAKDGKLGLEKEHNGNLTAKIVGRLVPKGWLIDYAPGENGKFFRVVVSGQTKRGTVEGLVKAIDEIGLELERS</sequence>
<proteinExistence type="inferred from homology"/>
<evidence type="ECO:0000256" key="7">
    <source>
        <dbReference type="ARBA" id="ARBA00024893"/>
    </source>
</evidence>
<dbReference type="OrthoDB" id="392571at2759"/>
<keyword evidence="10" id="KW-0808">Transferase</keyword>
<dbReference type="GO" id="GO:0019752">
    <property type="term" value="P:carboxylic acid metabolic process"/>
    <property type="evidence" value="ECO:0007669"/>
    <property type="project" value="InterPro"/>
</dbReference>
<keyword evidence="6" id="KW-0456">Lyase</keyword>
<feature type="compositionally biased region" description="Polar residues" evidence="9">
    <location>
        <begin position="455"/>
        <end position="469"/>
    </location>
</feature>
<dbReference type="PANTHER" id="PTHR45677">
    <property type="entry name" value="GLUTAMATE DECARBOXYLASE-RELATED"/>
    <property type="match status" value="1"/>
</dbReference>
<evidence type="ECO:0000313" key="10">
    <source>
        <dbReference type="EMBL" id="KAF2100010.1"/>
    </source>
</evidence>
<evidence type="ECO:0000256" key="3">
    <source>
        <dbReference type="ARBA" id="ARBA00022737"/>
    </source>
</evidence>
<feature type="region of interest" description="Disordered" evidence="9">
    <location>
        <begin position="662"/>
        <end position="685"/>
    </location>
</feature>
<name>A0A9P4IEA9_9PEZI</name>
<evidence type="ECO:0000256" key="1">
    <source>
        <dbReference type="ARBA" id="ARBA00001933"/>
    </source>
</evidence>
<keyword evidence="3" id="KW-0677">Repeat</keyword>
<dbReference type="Gene3D" id="3.40.640.10">
    <property type="entry name" value="Type I PLP-dependent aspartate aminotransferase-like (Major domain)"/>
    <property type="match status" value="1"/>
</dbReference>
<keyword evidence="5 8" id="KW-0663">Pyridoxal phosphate</keyword>
<dbReference type="Gene3D" id="1.25.10.10">
    <property type="entry name" value="Leucine-rich Repeat Variant"/>
    <property type="match status" value="2"/>
</dbReference>
<comment type="similarity">
    <text evidence="2">Belongs to the group II decarboxylase family.</text>
</comment>
<reference evidence="10" key="1">
    <citation type="journal article" date="2020" name="Stud. Mycol.">
        <title>101 Dothideomycetes genomes: a test case for predicting lifestyles and emergence of pathogens.</title>
        <authorList>
            <person name="Haridas S."/>
            <person name="Albert R."/>
            <person name="Binder M."/>
            <person name="Bloem J."/>
            <person name="Labutti K."/>
            <person name="Salamov A."/>
            <person name="Andreopoulos B."/>
            <person name="Baker S."/>
            <person name="Barry K."/>
            <person name="Bills G."/>
            <person name="Bluhm B."/>
            <person name="Cannon C."/>
            <person name="Castanera R."/>
            <person name="Culley D."/>
            <person name="Daum C."/>
            <person name="Ezra D."/>
            <person name="Gonzalez J."/>
            <person name="Henrissat B."/>
            <person name="Kuo A."/>
            <person name="Liang C."/>
            <person name="Lipzen A."/>
            <person name="Lutzoni F."/>
            <person name="Magnuson J."/>
            <person name="Mondo S."/>
            <person name="Nolan M."/>
            <person name="Ohm R."/>
            <person name="Pangilinan J."/>
            <person name="Park H.-J."/>
            <person name="Ramirez L."/>
            <person name="Alfaro M."/>
            <person name="Sun H."/>
            <person name="Tritt A."/>
            <person name="Yoshinaga Y."/>
            <person name="Zwiers L.-H."/>
            <person name="Turgeon B."/>
            <person name="Goodwin S."/>
            <person name="Spatafora J."/>
            <person name="Crous P."/>
            <person name="Grigoriev I."/>
        </authorList>
    </citation>
    <scope>NUCLEOTIDE SEQUENCE</scope>
    <source>
        <strain evidence="10">CBS 133067</strain>
    </source>
</reference>
<dbReference type="Pfam" id="PF22493">
    <property type="entry name" value="PUF_NOP9"/>
    <property type="match status" value="1"/>
</dbReference>
<keyword evidence="4" id="KW-0210">Decarboxylase</keyword>
<evidence type="ECO:0000256" key="5">
    <source>
        <dbReference type="ARBA" id="ARBA00022898"/>
    </source>
</evidence>
<evidence type="ECO:0000256" key="2">
    <source>
        <dbReference type="ARBA" id="ARBA00009533"/>
    </source>
</evidence>
<gene>
    <name evidence="10" type="ORF">NA57DRAFT_65824</name>
</gene>
<feature type="region of interest" description="Disordered" evidence="9">
    <location>
        <begin position="1"/>
        <end position="30"/>
    </location>
</feature>
<dbReference type="GO" id="GO:0016831">
    <property type="term" value="F:carboxy-lyase activity"/>
    <property type="evidence" value="ECO:0007669"/>
    <property type="project" value="UniProtKB-KW"/>
</dbReference>
<dbReference type="GO" id="GO:0016740">
    <property type="term" value="F:transferase activity"/>
    <property type="evidence" value="ECO:0007669"/>
    <property type="project" value="UniProtKB-KW"/>
</dbReference>
<dbReference type="SUPFAM" id="SSF53383">
    <property type="entry name" value="PLP-dependent transferases"/>
    <property type="match status" value="1"/>
</dbReference>
<dbReference type="AlphaFoldDB" id="A0A9P4IEA9"/>
<evidence type="ECO:0000256" key="6">
    <source>
        <dbReference type="ARBA" id="ARBA00023239"/>
    </source>
</evidence>
<dbReference type="InterPro" id="IPR016024">
    <property type="entry name" value="ARM-type_fold"/>
</dbReference>
<comment type="function">
    <text evidence="7">RNA-binding nucleolar protein required for pre-rRNA processing. Involved in production of 18S rRNA and assembly of small ribosomal subunit.</text>
</comment>
<feature type="modified residue" description="N6-(pyridoxal phosphate)lysine" evidence="8">
    <location>
        <position position="988"/>
    </location>
</feature>
<accession>A0A9P4IEA9</accession>
<dbReference type="InterPro" id="IPR002129">
    <property type="entry name" value="PyrdxlP-dep_de-COase"/>
</dbReference>
<dbReference type="GO" id="GO:0030170">
    <property type="term" value="F:pyridoxal phosphate binding"/>
    <property type="evidence" value="ECO:0007669"/>
    <property type="project" value="InterPro"/>
</dbReference>
<organism evidence="10 11">
    <name type="scientific">Rhizodiscina lignyota</name>
    <dbReference type="NCBI Taxonomy" id="1504668"/>
    <lineage>
        <taxon>Eukaryota</taxon>
        <taxon>Fungi</taxon>
        <taxon>Dikarya</taxon>
        <taxon>Ascomycota</taxon>
        <taxon>Pezizomycotina</taxon>
        <taxon>Dothideomycetes</taxon>
        <taxon>Pleosporomycetidae</taxon>
        <taxon>Aulographales</taxon>
        <taxon>Rhizodiscinaceae</taxon>
        <taxon>Rhizodiscina</taxon>
    </lineage>
</organism>
<dbReference type="InterPro" id="IPR001313">
    <property type="entry name" value="Pumilio_RNA-bd_rpt"/>
</dbReference>
<dbReference type="PANTHER" id="PTHR45677:SF8">
    <property type="entry name" value="CYSTEINE SULFINIC ACID DECARBOXYLASE"/>
    <property type="match status" value="1"/>
</dbReference>
<protein>
    <submittedName>
        <fullName evidence="10">PLP-dependent transferase</fullName>
    </submittedName>
</protein>
<evidence type="ECO:0000256" key="4">
    <source>
        <dbReference type="ARBA" id="ARBA00022793"/>
    </source>
</evidence>
<dbReference type="EMBL" id="ML978125">
    <property type="protein sequence ID" value="KAF2100010.1"/>
    <property type="molecule type" value="Genomic_DNA"/>
</dbReference>
<dbReference type="GO" id="GO:0003723">
    <property type="term" value="F:RNA binding"/>
    <property type="evidence" value="ECO:0007669"/>
    <property type="project" value="InterPro"/>
</dbReference>